<keyword evidence="11" id="KW-1185">Reference proteome</keyword>
<feature type="compositionally biased region" description="Low complexity" evidence="9">
    <location>
        <begin position="333"/>
        <end position="347"/>
    </location>
</feature>
<dbReference type="Pfam" id="PF13879">
    <property type="entry name" value="Hmw_CFAP97"/>
    <property type="match status" value="1"/>
</dbReference>
<evidence type="ECO:0000256" key="7">
    <source>
        <dbReference type="ARBA" id="ARBA00039954"/>
    </source>
</evidence>
<evidence type="ECO:0000256" key="6">
    <source>
        <dbReference type="ARBA" id="ARBA00037614"/>
    </source>
</evidence>
<feature type="compositionally biased region" description="Polar residues" evidence="9">
    <location>
        <begin position="478"/>
        <end position="487"/>
    </location>
</feature>
<reference evidence="10" key="3">
    <citation type="submission" date="2025-09" db="UniProtKB">
        <authorList>
            <consortium name="Ensembl"/>
        </authorList>
    </citation>
    <scope>IDENTIFICATION</scope>
</reference>
<feature type="region of interest" description="Disordered" evidence="9">
    <location>
        <begin position="227"/>
        <end position="487"/>
    </location>
</feature>
<sequence>MLFLSSGNGISWCIFLEEDISTILLFYSLLQNTHCGDRMKLTSEKLPKNPSYTSLSHFAAKNAKVFQWRKEKTDHYSHANLVDKALQLLKERIRRGDTMAYFLRGQLYFEEGWYEEALEQFEEIKEKDHQATYQLGVMYYDGLGTAADSEKGVEYMKKIVDSPCPKARHLKFAAAYNLGRAYYEGKGVKRSDKEAERLWLFAADNGNPKASVKAQSILGLYYSTKEPKELEKGTESSGKTPPEEHPVEGDNAQTGNSSSSTTSSRSKLGNARVEHKIHLPTPNSLPQTVKDGEHDYYTDGEESTDDEKKHHVRSKSAKLPNNFKKSLSKKYSRSSSSSSLSLSSSSSDTGCSDTGSDVGLSDSSPSPKKHLPGATHLSPKLKYKPGEKSPGAHASGTKPKVGDDTEESEDTVTDVTPLSTPDISPVQSFELGASSDRKMKVKRQENVRQEVYENVEDLKNNSKSLKSAKKGKEKHEPSLTSKSTALDSSLDHRYKQKVLHDTMDLNHLLKAFLQLDKKRPQKHHFDQPSVAPRKNYSFTREEVRQIDRENQRLLKELSRQAEKPGSKSMIPRSTGPPPKLYHSALNRQREQQRIERENLAFLKRLEAVKPTVGMKRSEQLMDYHRNMGYLSSSPISRRVRSTLSQYSSLKGASRTSSATSGLSCKSERSAFNTTGGGLLLRPKPPNVRTAWL</sequence>
<keyword evidence="5 8" id="KW-0802">TPR repeat</keyword>
<reference evidence="10" key="2">
    <citation type="submission" date="2025-08" db="UniProtKB">
        <authorList>
            <consortium name="Ensembl"/>
        </authorList>
    </citation>
    <scope>IDENTIFICATION</scope>
</reference>
<dbReference type="InterPro" id="IPR052323">
    <property type="entry name" value="LRP2-binding"/>
</dbReference>
<evidence type="ECO:0000256" key="3">
    <source>
        <dbReference type="ARBA" id="ARBA00022490"/>
    </source>
</evidence>
<feature type="compositionally biased region" description="Low complexity" evidence="9">
    <location>
        <begin position="257"/>
        <end position="266"/>
    </location>
</feature>
<evidence type="ECO:0000256" key="5">
    <source>
        <dbReference type="ARBA" id="ARBA00022803"/>
    </source>
</evidence>
<keyword evidence="4" id="KW-0677">Repeat</keyword>
<dbReference type="PROSITE" id="PS50005">
    <property type="entry name" value="TPR"/>
    <property type="match status" value="1"/>
</dbReference>
<feature type="region of interest" description="Disordered" evidence="9">
    <location>
        <begin position="558"/>
        <end position="578"/>
    </location>
</feature>
<keyword evidence="3" id="KW-0963">Cytoplasm</keyword>
<dbReference type="InterPro" id="IPR006597">
    <property type="entry name" value="Sel1-like"/>
</dbReference>
<comment type="subcellular location">
    <subcellularLocation>
        <location evidence="1">Cytoplasm</location>
    </subcellularLocation>
</comment>
<dbReference type="SMART" id="SM00671">
    <property type="entry name" value="SEL1"/>
    <property type="match status" value="2"/>
</dbReference>
<comment type="function">
    <text evidence="6">May act as an adapter that regulates LRP2 function.</text>
</comment>
<organism evidence="10 11">
    <name type="scientific">Bos indicus x Bos taurus</name>
    <name type="common">Hybrid cattle</name>
    <dbReference type="NCBI Taxonomy" id="30522"/>
    <lineage>
        <taxon>Eukaryota</taxon>
        <taxon>Metazoa</taxon>
        <taxon>Chordata</taxon>
        <taxon>Craniata</taxon>
        <taxon>Vertebrata</taxon>
        <taxon>Euteleostomi</taxon>
        <taxon>Mammalia</taxon>
        <taxon>Eutheria</taxon>
        <taxon>Laurasiatheria</taxon>
        <taxon>Artiodactyla</taxon>
        <taxon>Ruminantia</taxon>
        <taxon>Pecora</taxon>
        <taxon>Bovidae</taxon>
        <taxon>Bovinae</taxon>
        <taxon>Bos</taxon>
    </lineage>
</organism>
<dbReference type="SUPFAM" id="SSF81901">
    <property type="entry name" value="HCP-like"/>
    <property type="match status" value="1"/>
</dbReference>
<dbReference type="AlphaFoldDB" id="A0A4W2BY56"/>
<feature type="compositionally biased region" description="Polar residues" evidence="9">
    <location>
        <begin position="348"/>
        <end position="366"/>
    </location>
</feature>
<evidence type="ECO:0000256" key="2">
    <source>
        <dbReference type="ARBA" id="ARBA00008315"/>
    </source>
</evidence>
<dbReference type="Pfam" id="PF08238">
    <property type="entry name" value="Sel1"/>
    <property type="match status" value="2"/>
</dbReference>
<evidence type="ECO:0000256" key="8">
    <source>
        <dbReference type="PROSITE-ProRule" id="PRU00339"/>
    </source>
</evidence>
<evidence type="ECO:0000256" key="4">
    <source>
        <dbReference type="ARBA" id="ARBA00022737"/>
    </source>
</evidence>
<feature type="compositionally biased region" description="Basic and acidic residues" evidence="9">
    <location>
        <begin position="435"/>
        <end position="460"/>
    </location>
</feature>
<dbReference type="InterPro" id="IPR029488">
    <property type="entry name" value="Hmw/CFAP97"/>
</dbReference>
<proteinExistence type="inferred from homology"/>
<reference evidence="10 11" key="1">
    <citation type="submission" date="2018-11" db="EMBL/GenBank/DDBJ databases">
        <title>Haplotype-resolved cattle genomes.</title>
        <authorList>
            <person name="Low W.Y."/>
            <person name="Tearle R."/>
            <person name="Bickhart D.M."/>
            <person name="Rosen B.D."/>
            <person name="Koren S."/>
            <person name="Rhie A."/>
            <person name="Hiendleder S."/>
            <person name="Phillippy A.M."/>
            <person name="Smith T.P.L."/>
            <person name="Williams J.L."/>
        </authorList>
    </citation>
    <scope>NUCLEOTIDE SEQUENCE [LARGE SCALE GENOMIC DNA]</scope>
</reference>
<dbReference type="InterPro" id="IPR019734">
    <property type="entry name" value="TPR_rpt"/>
</dbReference>
<dbReference type="PANTHER" id="PTHR44554:SF1">
    <property type="entry name" value="LRP2-BINDING PROTEIN"/>
    <property type="match status" value="1"/>
</dbReference>
<dbReference type="STRING" id="30522.A0A4W2BY56"/>
<name>A0A4W2BY56_BOBOX</name>
<accession>A0A4W2BY56</accession>
<dbReference type="Proteomes" id="UP000314981">
    <property type="component" value="Chromosome 27"/>
</dbReference>
<evidence type="ECO:0000256" key="1">
    <source>
        <dbReference type="ARBA" id="ARBA00004496"/>
    </source>
</evidence>
<evidence type="ECO:0000256" key="9">
    <source>
        <dbReference type="SAM" id="MobiDB-lite"/>
    </source>
</evidence>
<dbReference type="InterPro" id="IPR011990">
    <property type="entry name" value="TPR-like_helical_dom_sf"/>
</dbReference>
<dbReference type="Ensembl" id="ENSBIXT00000006050.1">
    <property type="protein sequence ID" value="ENSBIXP00000005300.1"/>
    <property type="gene ID" value="ENSBIXG00000011514.1"/>
</dbReference>
<comment type="similarity">
    <text evidence="2">Belongs to the CFAP97 family.</text>
</comment>
<evidence type="ECO:0000313" key="10">
    <source>
        <dbReference type="Ensembl" id="ENSBIXP00000005300.1"/>
    </source>
</evidence>
<feature type="compositionally biased region" description="Polar residues" evidence="9">
    <location>
        <begin position="417"/>
        <end position="427"/>
    </location>
</feature>
<dbReference type="Gene3D" id="1.25.40.10">
    <property type="entry name" value="Tetratricopeptide repeat domain"/>
    <property type="match status" value="1"/>
</dbReference>
<dbReference type="PANTHER" id="PTHR44554">
    <property type="entry name" value="LRP2-BINDING PROTEIN"/>
    <property type="match status" value="1"/>
</dbReference>
<evidence type="ECO:0000313" key="11">
    <source>
        <dbReference type="Proteomes" id="UP000314981"/>
    </source>
</evidence>
<protein>
    <recommendedName>
        <fullName evidence="7">LRP2-binding protein</fullName>
    </recommendedName>
</protein>
<dbReference type="GO" id="GO:0005737">
    <property type="term" value="C:cytoplasm"/>
    <property type="evidence" value="ECO:0007669"/>
    <property type="project" value="UniProtKB-SubCell"/>
</dbReference>
<feature type="repeat" description="TPR" evidence="8">
    <location>
        <begin position="98"/>
        <end position="131"/>
    </location>
</feature>